<reference evidence="2 3" key="1">
    <citation type="submission" date="2020-07" db="EMBL/GenBank/DDBJ databases">
        <title>Sequencing the genomes of 1000 actinobacteria strains.</title>
        <authorList>
            <person name="Klenk H.-P."/>
        </authorList>
    </citation>
    <scope>NUCLEOTIDE SEQUENCE [LARGE SCALE GENOMIC DNA]</scope>
    <source>
        <strain evidence="2 3">DSM 7487</strain>
    </source>
</reference>
<dbReference type="AlphaFoldDB" id="A0A7Y9DKX5"/>
<dbReference type="Gene3D" id="3.30.450.20">
    <property type="entry name" value="PAS domain"/>
    <property type="match status" value="1"/>
</dbReference>
<protein>
    <submittedName>
        <fullName evidence="2">PAS domain-containing protein</fullName>
    </submittedName>
</protein>
<evidence type="ECO:0000313" key="2">
    <source>
        <dbReference type="EMBL" id="NYD22503.1"/>
    </source>
</evidence>
<accession>A0A7Y9DKX5</accession>
<dbReference type="InterPro" id="IPR013655">
    <property type="entry name" value="PAS_fold_3"/>
</dbReference>
<dbReference type="Proteomes" id="UP000521922">
    <property type="component" value="Unassembled WGS sequence"/>
</dbReference>
<organism evidence="2 3">
    <name type="scientific">Kineococcus aurantiacus</name>
    <dbReference type="NCBI Taxonomy" id="37633"/>
    <lineage>
        <taxon>Bacteria</taxon>
        <taxon>Bacillati</taxon>
        <taxon>Actinomycetota</taxon>
        <taxon>Actinomycetes</taxon>
        <taxon>Kineosporiales</taxon>
        <taxon>Kineosporiaceae</taxon>
        <taxon>Kineococcus</taxon>
    </lineage>
</organism>
<feature type="domain" description="PAS fold-3" evidence="1">
    <location>
        <begin position="137"/>
        <end position="223"/>
    </location>
</feature>
<keyword evidence="3" id="KW-1185">Reference proteome</keyword>
<dbReference type="SUPFAM" id="SSF55785">
    <property type="entry name" value="PYP-like sensor domain (PAS domain)"/>
    <property type="match status" value="1"/>
</dbReference>
<dbReference type="CDD" id="cd00130">
    <property type="entry name" value="PAS"/>
    <property type="match status" value="1"/>
</dbReference>
<dbReference type="RefSeq" id="WP_179751520.1">
    <property type="nucleotide sequence ID" value="NZ_BAAAGN010000004.1"/>
</dbReference>
<comment type="caution">
    <text evidence="2">The sequence shown here is derived from an EMBL/GenBank/DDBJ whole genome shotgun (WGS) entry which is preliminary data.</text>
</comment>
<dbReference type="InterPro" id="IPR035965">
    <property type="entry name" value="PAS-like_dom_sf"/>
</dbReference>
<evidence type="ECO:0000259" key="1">
    <source>
        <dbReference type="Pfam" id="PF08447"/>
    </source>
</evidence>
<proteinExistence type="predicted"/>
<dbReference type="InterPro" id="IPR000014">
    <property type="entry name" value="PAS"/>
</dbReference>
<sequence length="228" mass="24455">MSTVTADDRLSREHRARRRAELVRADLEALWGDGPPPGADPQLTSLVDGVAFDDEHGRRSGLLVQGDALPFHLLVRLLVTSPVGDAVLGELSAELRARVDLAAAAVDPGAAVTWAATRGLPRMPSGAFAVRMDLRVVDVDERVSGLLGLSARQRRMTWEEALGPVHPEDRERLTGAARESIRRTGSLSSRFRVVHPDGSVHWLSTVGHALEGADGGTDQVVGFTMPSP</sequence>
<name>A0A7Y9DKX5_9ACTN</name>
<dbReference type="Pfam" id="PF08447">
    <property type="entry name" value="PAS_3"/>
    <property type="match status" value="1"/>
</dbReference>
<evidence type="ECO:0000313" key="3">
    <source>
        <dbReference type="Proteomes" id="UP000521922"/>
    </source>
</evidence>
<gene>
    <name evidence="2" type="ORF">BJ968_002043</name>
</gene>
<dbReference type="EMBL" id="JACCBB010000001">
    <property type="protein sequence ID" value="NYD22503.1"/>
    <property type="molecule type" value="Genomic_DNA"/>
</dbReference>